<gene>
    <name evidence="2" type="ORF">H8Q88_21685</name>
</gene>
<keyword evidence="1" id="KW-1133">Transmembrane helix</keyword>
<dbReference type="EMBL" id="JACRUP010000061">
    <property type="protein sequence ID" value="MBC5853480.1"/>
    <property type="molecule type" value="Genomic_DNA"/>
</dbReference>
<accession>A0A9X0REU4</accession>
<evidence type="ECO:0000313" key="2">
    <source>
        <dbReference type="EMBL" id="MBC5853480.1"/>
    </source>
</evidence>
<dbReference type="AlphaFoldDB" id="A0A9X0REU4"/>
<proteinExistence type="predicted"/>
<keyword evidence="1" id="KW-0812">Transmembrane</keyword>
<feature type="transmembrane region" description="Helical" evidence="1">
    <location>
        <begin position="42"/>
        <end position="63"/>
    </location>
</feature>
<protein>
    <submittedName>
        <fullName evidence="2">Uncharacterized protein</fullName>
    </submittedName>
</protein>
<organism evidence="2 3">
    <name type="scientific">Vibrio metschnikovii</name>
    <dbReference type="NCBI Taxonomy" id="28172"/>
    <lineage>
        <taxon>Bacteria</taxon>
        <taxon>Pseudomonadati</taxon>
        <taxon>Pseudomonadota</taxon>
        <taxon>Gammaproteobacteria</taxon>
        <taxon>Vibrionales</taxon>
        <taxon>Vibrionaceae</taxon>
        <taxon>Vibrio</taxon>
    </lineage>
</organism>
<dbReference type="RefSeq" id="WP_187027530.1">
    <property type="nucleotide sequence ID" value="NZ_CAWQLT010000014.1"/>
</dbReference>
<keyword evidence="1" id="KW-0472">Membrane</keyword>
<evidence type="ECO:0000256" key="1">
    <source>
        <dbReference type="SAM" id="Phobius"/>
    </source>
</evidence>
<keyword evidence="3" id="KW-1185">Reference proteome</keyword>
<evidence type="ECO:0000313" key="3">
    <source>
        <dbReference type="Proteomes" id="UP000615796"/>
    </source>
</evidence>
<reference evidence="2" key="1">
    <citation type="submission" date="2020-08" db="EMBL/GenBank/DDBJ databases">
        <title>Genome Sequencing and Pan-Genome Analysis of Migratory bird Vibrio Strains, Inner Mongolia.</title>
        <authorList>
            <person name="Zheng L."/>
        </authorList>
    </citation>
    <scope>NUCLEOTIDE SEQUENCE</scope>
    <source>
        <strain evidence="2">M13F</strain>
    </source>
</reference>
<comment type="caution">
    <text evidence="2">The sequence shown here is derived from an EMBL/GenBank/DDBJ whole genome shotgun (WGS) entry which is preliminary data.</text>
</comment>
<name>A0A9X0REU4_VIBME</name>
<sequence length="267" mass="30557">MKRHDWALSFLFVVSTVVVFIFEVAAKDAVEWFRGGSKLAEILVNLSLSCMAGCIIYYISAFLPAQQELKKKRDEQLKVDEIIASRVRSILDRLSRIYITAYGSWEKFQDIVIHPLDVQEFEKLTKSISPNEPGIIGLFDVNDESKERLPMTVEQIISQEINLIKVDCEKLLQLERFLSADLIKCLCELQETAIINNWHILMDSKTMIIAGKAWHSPKGNIAKYSSQFKALDVKFREFQKLMLSFEHTTSGGLYSRNLKEALGEQST</sequence>
<dbReference type="Proteomes" id="UP000615796">
    <property type="component" value="Unassembled WGS sequence"/>
</dbReference>